<dbReference type="AlphaFoldDB" id="A0A815JM00"/>
<feature type="transmembrane region" description="Helical" evidence="1">
    <location>
        <begin position="7"/>
        <end position="25"/>
    </location>
</feature>
<dbReference type="Proteomes" id="UP000663870">
    <property type="component" value="Unassembled WGS sequence"/>
</dbReference>
<evidence type="ECO:0000313" key="4">
    <source>
        <dbReference type="EMBL" id="CAF1616438.1"/>
    </source>
</evidence>
<organism evidence="2 6">
    <name type="scientific">Rotaria sordida</name>
    <dbReference type="NCBI Taxonomy" id="392033"/>
    <lineage>
        <taxon>Eukaryota</taxon>
        <taxon>Metazoa</taxon>
        <taxon>Spiralia</taxon>
        <taxon>Gnathifera</taxon>
        <taxon>Rotifera</taxon>
        <taxon>Eurotatoria</taxon>
        <taxon>Bdelloidea</taxon>
        <taxon>Philodinida</taxon>
        <taxon>Philodinidae</taxon>
        <taxon>Rotaria</taxon>
    </lineage>
</organism>
<dbReference type="EMBL" id="CAJNOT010007680">
    <property type="protein sequence ID" value="CAF1509829.1"/>
    <property type="molecule type" value="Genomic_DNA"/>
</dbReference>
<evidence type="ECO:0000256" key="1">
    <source>
        <dbReference type="SAM" id="Phobius"/>
    </source>
</evidence>
<evidence type="ECO:0000313" key="2">
    <source>
        <dbReference type="EMBL" id="CAF1381727.1"/>
    </source>
</evidence>
<comment type="caution">
    <text evidence="2">The sequence shown here is derived from an EMBL/GenBank/DDBJ whole genome shotgun (WGS) entry which is preliminary data.</text>
</comment>
<dbReference type="EMBL" id="CAJOBD010013152">
    <property type="protein sequence ID" value="CAF4187797.1"/>
    <property type="molecule type" value="Genomic_DNA"/>
</dbReference>
<keyword evidence="1" id="KW-0812">Transmembrane</keyword>
<sequence length="84" mass="10366">MKFCDSKFYFILFCFIYLFNSLYFLNRICAEEEAEEGHEFRVRASDEYYPENARTPREKIDEQVKYDIDEYWCAMHVLQTQYTL</sequence>
<keyword evidence="1" id="KW-1133">Transmembrane helix</keyword>
<dbReference type="Proteomes" id="UP000663836">
    <property type="component" value="Unassembled WGS sequence"/>
</dbReference>
<keyword evidence="7" id="KW-1185">Reference proteome</keyword>
<keyword evidence="1" id="KW-0472">Membrane</keyword>
<proteinExistence type="predicted"/>
<evidence type="ECO:0000313" key="6">
    <source>
        <dbReference type="Proteomes" id="UP000663854"/>
    </source>
</evidence>
<name>A0A815JM00_9BILA</name>
<evidence type="ECO:0000313" key="3">
    <source>
        <dbReference type="EMBL" id="CAF1509829.1"/>
    </source>
</evidence>
<gene>
    <name evidence="5" type="ORF">JBS370_LOCUS35865</name>
    <name evidence="4" type="ORF">JXQ802_LOCUS50042</name>
    <name evidence="2" type="ORF">PYM288_LOCUS33890</name>
    <name evidence="3" type="ORF">ZHD862_LOCUS37862</name>
</gene>
<reference evidence="2" key="1">
    <citation type="submission" date="2021-02" db="EMBL/GenBank/DDBJ databases">
        <authorList>
            <person name="Nowell W R."/>
        </authorList>
    </citation>
    <scope>NUCLEOTIDE SEQUENCE</scope>
</reference>
<evidence type="ECO:0000313" key="5">
    <source>
        <dbReference type="EMBL" id="CAF4187797.1"/>
    </source>
</evidence>
<dbReference type="Proteomes" id="UP000663864">
    <property type="component" value="Unassembled WGS sequence"/>
</dbReference>
<dbReference type="EMBL" id="CAJNOL010006301">
    <property type="protein sequence ID" value="CAF1616438.1"/>
    <property type="molecule type" value="Genomic_DNA"/>
</dbReference>
<accession>A0A815JM00</accession>
<dbReference type="EMBL" id="CAJNOH010004841">
    <property type="protein sequence ID" value="CAF1381727.1"/>
    <property type="molecule type" value="Genomic_DNA"/>
</dbReference>
<dbReference type="Proteomes" id="UP000663854">
    <property type="component" value="Unassembled WGS sequence"/>
</dbReference>
<evidence type="ECO:0000313" key="7">
    <source>
        <dbReference type="Proteomes" id="UP000663870"/>
    </source>
</evidence>
<protein>
    <submittedName>
        <fullName evidence="2">Uncharacterized protein</fullName>
    </submittedName>
</protein>